<evidence type="ECO:0000313" key="3">
    <source>
        <dbReference type="EMBL" id="MBE9397192.1"/>
    </source>
</evidence>
<dbReference type="PROSITE" id="PS51257">
    <property type="entry name" value="PROKAR_LIPOPROTEIN"/>
    <property type="match status" value="1"/>
</dbReference>
<dbReference type="SUPFAM" id="SSF53955">
    <property type="entry name" value="Lysozyme-like"/>
    <property type="match status" value="1"/>
</dbReference>
<dbReference type="InterPro" id="IPR008258">
    <property type="entry name" value="Transglycosylase_SLT_dom_1"/>
</dbReference>
<feature type="domain" description="LysM" evidence="2">
    <location>
        <begin position="484"/>
        <end position="528"/>
    </location>
</feature>
<dbReference type="RefSeq" id="WP_193952736.1">
    <property type="nucleotide sequence ID" value="NZ_JADEYS010000006.1"/>
</dbReference>
<proteinExistence type="predicted"/>
<dbReference type="Pfam" id="PF01476">
    <property type="entry name" value="LysM"/>
    <property type="match status" value="3"/>
</dbReference>
<dbReference type="GO" id="GO:0008932">
    <property type="term" value="F:lytic endotransglycosylase activity"/>
    <property type="evidence" value="ECO:0007669"/>
    <property type="project" value="TreeGrafter"/>
</dbReference>
<dbReference type="CDD" id="cd00118">
    <property type="entry name" value="LysM"/>
    <property type="match status" value="3"/>
</dbReference>
<evidence type="ECO:0000256" key="1">
    <source>
        <dbReference type="SAM" id="MobiDB-lite"/>
    </source>
</evidence>
<sequence>MTPYIKAIVVALVGSVALTGCQLLPQKTPSNSDSNTTANAEQSIQQQTLTHQQVYIKDGKPVVRQVVKRDDLWDLTRDHFAFDHARSNARIDAQVIWFAKHPRYINRVVKRASRYYYYVLNETIKRGLPAELALLPIVESAYDPFAYSHGRAAGAWQFIPSTGKYFGLKKTWWYDGRRDIIASTDAALTYLQQLHKRFDDWELALAAYNAGGGTVSLAMKKNRRKGKPTDFWSLNLPAETEAYVPKLLAIAKVFSAPEQHGVTIPPIENTPYFTQIATESQIDLAQAADLAGISAQELYQLNPGFNRWATDPQGPHRLLIPVTNAAQFENNLAALPADQRVKWARHKIKAGESLIGIAKQYRTTVTIVRTANNLKNNNIRAGKTLLVPTASQHSSAYVMSQAQRMNRKQEKISRQTNRSKTKHKVKNGESFWSISRKHKVGVRQLASWNNMAPGDPLAVGKTLIIWKDRKTSASAVSQGVIRKVGYVVRSGDSLSRIASRFNVSVKSILTWNDLEKHRILKPGQRLTLHVDVTQSN</sequence>
<feature type="domain" description="LysM" evidence="2">
    <location>
        <begin position="344"/>
        <end position="387"/>
    </location>
</feature>
<dbReference type="PANTHER" id="PTHR33734">
    <property type="entry name" value="LYSM DOMAIN-CONTAINING GPI-ANCHORED PROTEIN 2"/>
    <property type="match status" value="1"/>
</dbReference>
<organism evidence="3 4">
    <name type="scientific">Pontibacterium sinense</name>
    <dbReference type="NCBI Taxonomy" id="2781979"/>
    <lineage>
        <taxon>Bacteria</taxon>
        <taxon>Pseudomonadati</taxon>
        <taxon>Pseudomonadota</taxon>
        <taxon>Gammaproteobacteria</taxon>
        <taxon>Oceanospirillales</taxon>
        <taxon>Oceanospirillaceae</taxon>
        <taxon>Pontibacterium</taxon>
    </lineage>
</organism>
<dbReference type="Proteomes" id="UP000640333">
    <property type="component" value="Unassembled WGS sequence"/>
</dbReference>
<dbReference type="EMBL" id="JADEYS010000006">
    <property type="protein sequence ID" value="MBE9397192.1"/>
    <property type="molecule type" value="Genomic_DNA"/>
</dbReference>
<comment type="caution">
    <text evidence="3">The sequence shown here is derived from an EMBL/GenBank/DDBJ whole genome shotgun (WGS) entry which is preliminary data.</text>
</comment>
<accession>A0A8J7FBT4</accession>
<dbReference type="InterPro" id="IPR023346">
    <property type="entry name" value="Lysozyme-like_dom_sf"/>
</dbReference>
<dbReference type="Pfam" id="PF01464">
    <property type="entry name" value="SLT"/>
    <property type="match status" value="1"/>
</dbReference>
<evidence type="ECO:0000259" key="2">
    <source>
        <dbReference type="PROSITE" id="PS51782"/>
    </source>
</evidence>
<dbReference type="SUPFAM" id="SSF54106">
    <property type="entry name" value="LysM domain"/>
    <property type="match status" value="3"/>
</dbReference>
<dbReference type="PROSITE" id="PS51782">
    <property type="entry name" value="LYSM"/>
    <property type="match status" value="3"/>
</dbReference>
<dbReference type="InterPro" id="IPR018392">
    <property type="entry name" value="LysM"/>
</dbReference>
<dbReference type="AlphaFoldDB" id="A0A8J7FBT4"/>
<feature type="region of interest" description="Disordered" evidence="1">
    <location>
        <begin position="404"/>
        <end position="426"/>
    </location>
</feature>
<dbReference type="SMART" id="SM00257">
    <property type="entry name" value="LysM"/>
    <property type="match status" value="3"/>
</dbReference>
<keyword evidence="4" id="KW-1185">Reference proteome</keyword>
<dbReference type="CDD" id="cd16894">
    <property type="entry name" value="MltD-like"/>
    <property type="match status" value="1"/>
</dbReference>
<feature type="domain" description="LysM" evidence="2">
    <location>
        <begin position="421"/>
        <end position="465"/>
    </location>
</feature>
<dbReference type="InterPro" id="IPR036779">
    <property type="entry name" value="LysM_dom_sf"/>
</dbReference>
<name>A0A8J7FBT4_9GAMM</name>
<dbReference type="Gene3D" id="3.10.350.10">
    <property type="entry name" value="LysM domain"/>
    <property type="match status" value="3"/>
</dbReference>
<dbReference type="Gene3D" id="1.10.530.10">
    <property type="match status" value="1"/>
</dbReference>
<evidence type="ECO:0000313" key="4">
    <source>
        <dbReference type="Proteomes" id="UP000640333"/>
    </source>
</evidence>
<dbReference type="PANTHER" id="PTHR33734:SF22">
    <property type="entry name" value="MEMBRANE-BOUND LYTIC MUREIN TRANSGLYCOSYLASE D"/>
    <property type="match status" value="1"/>
</dbReference>
<protein>
    <submittedName>
        <fullName evidence="3">LysM peptidoglycan-binding domain-containing protein</fullName>
    </submittedName>
</protein>
<reference evidence="3" key="1">
    <citation type="submission" date="2020-10" db="EMBL/GenBank/DDBJ databases">
        <title>Bacterium isolated from coastal waters sediment.</title>
        <authorList>
            <person name="Chen R.-J."/>
            <person name="Lu D.-C."/>
            <person name="Zhu K.-L."/>
            <person name="Du Z.-J."/>
        </authorList>
    </citation>
    <scope>NUCLEOTIDE SEQUENCE</scope>
    <source>
        <strain evidence="3">N1Y112</strain>
    </source>
</reference>
<gene>
    <name evidence="3" type="ORF">IOQ59_07965</name>
</gene>